<name>A0A9D1DU98_9FIRM</name>
<comment type="caution">
    <text evidence="1">The sequence shown here is derived from an EMBL/GenBank/DDBJ whole genome shotgun (WGS) entry which is preliminary data.</text>
</comment>
<proteinExistence type="predicted"/>
<reference evidence="1" key="2">
    <citation type="journal article" date="2021" name="PeerJ">
        <title>Extensive microbial diversity within the chicken gut microbiome revealed by metagenomics and culture.</title>
        <authorList>
            <person name="Gilroy R."/>
            <person name="Ravi A."/>
            <person name="Getino M."/>
            <person name="Pursley I."/>
            <person name="Horton D.L."/>
            <person name="Alikhan N.F."/>
            <person name="Baker D."/>
            <person name="Gharbi K."/>
            <person name="Hall N."/>
            <person name="Watson M."/>
            <person name="Adriaenssens E.M."/>
            <person name="Foster-Nyarko E."/>
            <person name="Jarju S."/>
            <person name="Secka A."/>
            <person name="Antonio M."/>
            <person name="Oren A."/>
            <person name="Chaudhuri R.R."/>
            <person name="La Ragione R."/>
            <person name="Hildebrand F."/>
            <person name="Pallen M.J."/>
        </authorList>
    </citation>
    <scope>NUCLEOTIDE SEQUENCE</scope>
    <source>
        <strain evidence="1">CHK184-20233</strain>
    </source>
</reference>
<evidence type="ECO:0000313" key="1">
    <source>
        <dbReference type="EMBL" id="HIR59072.1"/>
    </source>
</evidence>
<reference evidence="1" key="1">
    <citation type="submission" date="2020-10" db="EMBL/GenBank/DDBJ databases">
        <authorList>
            <person name="Gilroy R."/>
        </authorList>
    </citation>
    <scope>NUCLEOTIDE SEQUENCE</scope>
    <source>
        <strain evidence="1">CHK184-20233</strain>
    </source>
</reference>
<accession>A0A9D1DU98</accession>
<evidence type="ECO:0000313" key="2">
    <source>
        <dbReference type="Proteomes" id="UP000824232"/>
    </source>
</evidence>
<dbReference type="EMBL" id="DVHC01000035">
    <property type="protein sequence ID" value="HIR59072.1"/>
    <property type="molecule type" value="Genomic_DNA"/>
</dbReference>
<sequence length="393" mass="46620">MKCNGFDSANYRYFNLNKSGGFSGYTNFSYGELKDNDIIKLSNKDLVNLLFSNNYFSLKDTIYPYHIKEYPSNEPFDLFKYIRMQDAITFKRDGVVRFSFGYGEYAFISDFMKEKMNSNMLSTKLLVDTTIKEENERMLSLIKESEKVTLSNSSLKEEIVPCNRQGYKFIKDICFELEYHKDESWSLTEPSLFLALFNQDFIRLLSNSTEIVGKGKEEIFFSEYQDNLDEMPIRYYQVKDDVKVDSLGELFNSFSLNNFDKDYHSIVVRENAKMIDICKVNRDNFKEDGSLKYFYVTYDNDFSDRIAEREILKIAVRVPYKEALKRYKMDLECIKEKRLFDEAEEFVKNHKASYNKFIRKNKDVTPVDFLLRERSMLEKRLVKTLKTRVDTIK</sequence>
<organism evidence="1 2">
    <name type="scientific">Candidatus Onthousia excrementipullorum</name>
    <dbReference type="NCBI Taxonomy" id="2840884"/>
    <lineage>
        <taxon>Bacteria</taxon>
        <taxon>Bacillati</taxon>
        <taxon>Bacillota</taxon>
        <taxon>Bacilli</taxon>
        <taxon>Candidatus Onthousia</taxon>
    </lineage>
</organism>
<dbReference type="Proteomes" id="UP000824232">
    <property type="component" value="Unassembled WGS sequence"/>
</dbReference>
<protein>
    <submittedName>
        <fullName evidence="1">Uncharacterized protein</fullName>
    </submittedName>
</protein>
<dbReference type="AlphaFoldDB" id="A0A9D1DU98"/>
<gene>
    <name evidence="1" type="ORF">IAB38_03385</name>
</gene>